<feature type="region of interest" description="Disordered" evidence="1">
    <location>
        <begin position="1"/>
        <end position="29"/>
    </location>
</feature>
<dbReference type="OrthoDB" id="7692528at2759"/>
<sequence length="372" mass="40905">MAPIVLTTKGSKNTGQKKEDPVPDDKNADAVKPATPVILGMGNMLKNISVLTSSVANHDTILENISSIVKGQSESMKVLADNLEKLTNNITVPEPEQFDQFEENDTMTNEDTDSNSDLIANLLSGNSGFDDTLQPEISDELKAILEQNESAEVLGPLLSAKVAAAFMKMPSQLLSKETLQKLKDMYKVPENCKLIGVPKVNSEIWSSLPSLAKSADAKLQFQQQHLSRIIIAQACLADEILKLNKMEGVQADKLLKLTMASTTEFSGICSARSDVTEYLFGDNLEQTLKNAKSSAKIVRSSTSTAVRGRFHPYNKPFSPTNHLNYRGALTSSRGSANFRGQSSYRGFQQRGRGTRWSTPQMRFNSQQQNQQQ</sequence>
<evidence type="ECO:0000313" key="3">
    <source>
        <dbReference type="Proteomes" id="UP000198287"/>
    </source>
</evidence>
<dbReference type="PANTHER" id="PTHR34239">
    <property type="entry name" value="APPLE DOMAIN-CONTAINING PROTEIN"/>
    <property type="match status" value="1"/>
</dbReference>
<feature type="compositionally biased region" description="Basic and acidic residues" evidence="1">
    <location>
        <begin position="16"/>
        <end position="29"/>
    </location>
</feature>
<organism evidence="2 3">
    <name type="scientific">Folsomia candida</name>
    <name type="common">Springtail</name>
    <dbReference type="NCBI Taxonomy" id="158441"/>
    <lineage>
        <taxon>Eukaryota</taxon>
        <taxon>Metazoa</taxon>
        <taxon>Ecdysozoa</taxon>
        <taxon>Arthropoda</taxon>
        <taxon>Hexapoda</taxon>
        <taxon>Collembola</taxon>
        <taxon>Entomobryomorpha</taxon>
        <taxon>Isotomoidea</taxon>
        <taxon>Isotomidae</taxon>
        <taxon>Proisotominae</taxon>
        <taxon>Folsomia</taxon>
    </lineage>
</organism>
<dbReference type="AlphaFoldDB" id="A0A226D0U1"/>
<dbReference type="PANTHER" id="PTHR34239:SF2">
    <property type="entry name" value="TRANSPOSABLE ELEMENT P TRANSPOSASE_THAP9 CONSERVED DOMAIN-CONTAINING PROTEIN"/>
    <property type="match status" value="1"/>
</dbReference>
<name>A0A226D0U1_FOLCA</name>
<dbReference type="EMBL" id="LNIX01000040">
    <property type="protein sequence ID" value="OXA39215.1"/>
    <property type="molecule type" value="Genomic_DNA"/>
</dbReference>
<comment type="caution">
    <text evidence="2">The sequence shown here is derived from an EMBL/GenBank/DDBJ whole genome shotgun (WGS) entry which is preliminary data.</text>
</comment>
<gene>
    <name evidence="2" type="ORF">Fcan01_25998</name>
</gene>
<evidence type="ECO:0000256" key="1">
    <source>
        <dbReference type="SAM" id="MobiDB-lite"/>
    </source>
</evidence>
<accession>A0A226D0U1</accession>
<evidence type="ECO:0000313" key="2">
    <source>
        <dbReference type="EMBL" id="OXA39215.1"/>
    </source>
</evidence>
<feature type="compositionally biased region" description="Polar residues" evidence="1">
    <location>
        <begin position="355"/>
        <end position="365"/>
    </location>
</feature>
<feature type="region of interest" description="Disordered" evidence="1">
    <location>
        <begin position="330"/>
        <end position="372"/>
    </location>
</feature>
<proteinExistence type="predicted"/>
<reference evidence="2 3" key="1">
    <citation type="submission" date="2015-12" db="EMBL/GenBank/DDBJ databases">
        <title>The genome of Folsomia candida.</title>
        <authorList>
            <person name="Faddeeva A."/>
            <person name="Derks M.F."/>
            <person name="Anvar Y."/>
            <person name="Smit S."/>
            <person name="Van Straalen N."/>
            <person name="Roelofs D."/>
        </authorList>
    </citation>
    <scope>NUCLEOTIDE SEQUENCE [LARGE SCALE GENOMIC DNA]</scope>
    <source>
        <strain evidence="2 3">VU population</strain>
        <tissue evidence="2">Whole body</tissue>
    </source>
</reference>
<keyword evidence="3" id="KW-1185">Reference proteome</keyword>
<feature type="compositionally biased region" description="Polar residues" evidence="1">
    <location>
        <begin position="330"/>
        <end position="346"/>
    </location>
</feature>
<dbReference type="Proteomes" id="UP000198287">
    <property type="component" value="Unassembled WGS sequence"/>
</dbReference>
<protein>
    <submittedName>
        <fullName evidence="2">Universal stress protein F</fullName>
    </submittedName>
</protein>